<proteinExistence type="predicted"/>
<feature type="domain" description="HTH cro/C1-type" evidence="1">
    <location>
        <begin position="1"/>
        <end position="38"/>
    </location>
</feature>
<dbReference type="EMBL" id="BHEO01000008">
    <property type="protein sequence ID" value="GBU05126.1"/>
    <property type="molecule type" value="Genomic_DNA"/>
</dbReference>
<gene>
    <name evidence="2" type="ORF">FAEUMB_16670</name>
</gene>
<protein>
    <recommendedName>
        <fullName evidence="1">HTH cro/C1-type domain-containing protein</fullName>
    </recommendedName>
</protein>
<dbReference type="CDD" id="cd00093">
    <property type="entry name" value="HTH_XRE"/>
    <property type="match status" value="1"/>
</dbReference>
<sequence length="44" mass="4819">MTGIPKSTINRIKNGEVSPSADTLEILAKGLKVKIYDLIDSPYK</sequence>
<keyword evidence="3" id="KW-1185">Reference proteome</keyword>
<dbReference type="InterPro" id="IPR001387">
    <property type="entry name" value="Cro/C1-type_HTH"/>
</dbReference>
<evidence type="ECO:0000259" key="1">
    <source>
        <dbReference type="PROSITE" id="PS50943"/>
    </source>
</evidence>
<organism evidence="2 3">
    <name type="scientific">Faecalimonas umbilicata</name>
    <dbReference type="NCBI Taxonomy" id="1912855"/>
    <lineage>
        <taxon>Bacteria</taxon>
        <taxon>Bacillati</taxon>
        <taxon>Bacillota</taxon>
        <taxon>Clostridia</taxon>
        <taxon>Lachnospirales</taxon>
        <taxon>Lachnospiraceae</taxon>
        <taxon>Faecalimonas</taxon>
    </lineage>
</organism>
<dbReference type="SUPFAM" id="SSF47413">
    <property type="entry name" value="lambda repressor-like DNA-binding domains"/>
    <property type="match status" value="1"/>
</dbReference>
<evidence type="ECO:0000313" key="2">
    <source>
        <dbReference type="EMBL" id="GBU05126.1"/>
    </source>
</evidence>
<dbReference type="InterPro" id="IPR010982">
    <property type="entry name" value="Lambda_DNA-bd_dom_sf"/>
</dbReference>
<reference evidence="2 3" key="1">
    <citation type="journal article" date="2018" name="Int. J. Syst. Evol. Microbiol.">
        <title>Draft Genome Sequence of Faecalimonas umbilicata JCM 30896T, an Acetate-Producing Bacterium Isolated from Human Feces.</title>
        <authorList>
            <person name="Sakamoto M."/>
            <person name="Ikeyama N."/>
            <person name="Yuki M."/>
            <person name="Ohkuma M."/>
        </authorList>
    </citation>
    <scope>NUCLEOTIDE SEQUENCE [LARGE SCALE GENOMIC DNA]</scope>
    <source>
        <strain evidence="2 3">EGH7</strain>
    </source>
</reference>
<dbReference type="Gene3D" id="1.10.260.40">
    <property type="entry name" value="lambda repressor-like DNA-binding domains"/>
    <property type="match status" value="1"/>
</dbReference>
<dbReference type="Proteomes" id="UP000702954">
    <property type="component" value="Unassembled WGS sequence"/>
</dbReference>
<name>A0ABQ0QXK1_9FIRM</name>
<accession>A0ABQ0QXK1</accession>
<evidence type="ECO:0000313" key="3">
    <source>
        <dbReference type="Proteomes" id="UP000702954"/>
    </source>
</evidence>
<comment type="caution">
    <text evidence="2">The sequence shown here is derived from an EMBL/GenBank/DDBJ whole genome shotgun (WGS) entry which is preliminary data.</text>
</comment>
<dbReference type="Pfam" id="PF01381">
    <property type="entry name" value="HTH_3"/>
    <property type="match status" value="1"/>
</dbReference>
<dbReference type="PROSITE" id="PS50943">
    <property type="entry name" value="HTH_CROC1"/>
    <property type="match status" value="1"/>
</dbReference>